<dbReference type="Proteomes" id="UP000509441">
    <property type="component" value="Chromosome"/>
</dbReference>
<dbReference type="PANTHER" id="PTHR43861:SF6">
    <property type="entry name" value="METHYLTRANSFERASE TYPE 11"/>
    <property type="match status" value="1"/>
</dbReference>
<organism evidence="2 3">
    <name type="scientific">Nitrosopumilus oxyclinae</name>
    <dbReference type="NCBI Taxonomy" id="1959104"/>
    <lineage>
        <taxon>Archaea</taxon>
        <taxon>Nitrososphaerota</taxon>
        <taxon>Nitrososphaeria</taxon>
        <taxon>Nitrosopumilales</taxon>
        <taxon>Nitrosopumilaceae</taxon>
        <taxon>Nitrosopumilus</taxon>
    </lineage>
</organism>
<dbReference type="AlphaFoldDB" id="A0A7D5M130"/>
<dbReference type="RefSeq" id="WP_179362875.1">
    <property type="nucleotide sequence ID" value="NZ_CP026994.1"/>
</dbReference>
<feature type="domain" description="Methyltransferase" evidence="1">
    <location>
        <begin position="61"/>
        <end position="172"/>
    </location>
</feature>
<reference evidence="2 3" key="1">
    <citation type="submission" date="2018-02" db="EMBL/GenBank/DDBJ databases">
        <title>Complete genome of Nitrosopumilus oxyclinae HCE1.</title>
        <authorList>
            <person name="Qin W."/>
            <person name="Zheng Y."/>
            <person name="Stahl D.A."/>
        </authorList>
    </citation>
    <scope>NUCLEOTIDE SEQUENCE [LARGE SCALE GENOMIC DNA]</scope>
    <source>
        <strain evidence="2 3">HCE1</strain>
    </source>
</reference>
<dbReference type="Pfam" id="PF13847">
    <property type="entry name" value="Methyltransf_31"/>
    <property type="match status" value="1"/>
</dbReference>
<gene>
    <name evidence="2" type="ORF">C5F49_00745</name>
</gene>
<accession>A0A7D5M130</accession>
<dbReference type="KEGG" id="nox:C5F49_00745"/>
<dbReference type="EMBL" id="CP026994">
    <property type="protein sequence ID" value="QLH04012.1"/>
    <property type="molecule type" value="Genomic_DNA"/>
</dbReference>
<dbReference type="CDD" id="cd02440">
    <property type="entry name" value="AdoMet_MTases"/>
    <property type="match status" value="1"/>
</dbReference>
<dbReference type="PANTHER" id="PTHR43861">
    <property type="entry name" value="TRANS-ACONITATE 2-METHYLTRANSFERASE-RELATED"/>
    <property type="match status" value="1"/>
</dbReference>
<sequence>MGDLGQKIKNYTRSIKRRTFGISYGETWQGRNNKFYERLHSTGLIEHQKFLSYLKSKQDVKTILEIGCGAGVYPIKYKDIFEKFEYTGIDISKSAIEYCKNHSNFNFLCGDFQKMILSEKYDLIFSHGVIHHVYDINEFLSKIVEKSEKYAYILSSLGYSDELEDHEMEWAEKEAVYNSILSLKQVNDTLIKSGLKENQFSINPSETDSENSTGTLIEINKTL</sequence>
<keyword evidence="3" id="KW-1185">Reference proteome</keyword>
<dbReference type="InterPro" id="IPR029063">
    <property type="entry name" value="SAM-dependent_MTases_sf"/>
</dbReference>
<evidence type="ECO:0000313" key="2">
    <source>
        <dbReference type="EMBL" id="QLH04012.1"/>
    </source>
</evidence>
<protein>
    <recommendedName>
        <fullName evidence="1">Methyltransferase domain-containing protein</fullName>
    </recommendedName>
</protein>
<name>A0A7D5M130_9ARCH</name>
<dbReference type="OrthoDB" id="11691at2157"/>
<dbReference type="SUPFAM" id="SSF53335">
    <property type="entry name" value="S-adenosyl-L-methionine-dependent methyltransferases"/>
    <property type="match status" value="1"/>
</dbReference>
<evidence type="ECO:0000313" key="3">
    <source>
        <dbReference type="Proteomes" id="UP000509441"/>
    </source>
</evidence>
<proteinExistence type="predicted"/>
<evidence type="ECO:0000259" key="1">
    <source>
        <dbReference type="Pfam" id="PF13847"/>
    </source>
</evidence>
<dbReference type="GeneID" id="56060428"/>
<dbReference type="InterPro" id="IPR025714">
    <property type="entry name" value="Methyltranfer_dom"/>
</dbReference>
<dbReference type="Gene3D" id="3.40.50.150">
    <property type="entry name" value="Vaccinia Virus protein VP39"/>
    <property type="match status" value="1"/>
</dbReference>